<dbReference type="InterPro" id="IPR051452">
    <property type="entry name" value="Diverse_Oxidoreductases"/>
</dbReference>
<dbReference type="FunFam" id="3.10.20.30:FF:000020">
    <property type="entry name" value="Xanthine dehydrogenase iron-sulfur subunit"/>
    <property type="match status" value="1"/>
</dbReference>
<dbReference type="PANTHER" id="PTHR44379:SF5">
    <property type="entry name" value="OXIDOREDUCTASE WITH IRON-SULFUR SUBUNIT"/>
    <property type="match status" value="1"/>
</dbReference>
<comment type="caution">
    <text evidence="7">The sequence shown here is derived from an EMBL/GenBank/DDBJ whole genome shotgun (WGS) entry which is preliminary data.</text>
</comment>
<evidence type="ECO:0000256" key="3">
    <source>
        <dbReference type="ARBA" id="ARBA00023002"/>
    </source>
</evidence>
<dbReference type="InterPro" id="IPR012675">
    <property type="entry name" value="Beta-grasp_dom_sf"/>
</dbReference>
<reference evidence="7 8" key="1">
    <citation type="submission" date="2018-05" db="EMBL/GenBank/DDBJ databases">
        <title>Acuticoccus sediminis sp. nov., isolated from deep-sea sediment of Indian Ocean.</title>
        <authorList>
            <person name="Liu X."/>
            <person name="Lai Q."/>
            <person name="Du Y."/>
            <person name="Sun F."/>
            <person name="Zhang X."/>
            <person name="Wang S."/>
            <person name="Shao Z."/>
        </authorList>
    </citation>
    <scope>NUCLEOTIDE SEQUENCE [LARGE SCALE GENOMIC DNA]</scope>
    <source>
        <strain evidence="7 8">PTG4-2</strain>
    </source>
</reference>
<dbReference type="InterPro" id="IPR006058">
    <property type="entry name" value="2Fe2S_fd_BS"/>
</dbReference>
<dbReference type="CDD" id="cd00207">
    <property type="entry name" value="fer2"/>
    <property type="match status" value="1"/>
</dbReference>
<dbReference type="InterPro" id="IPR002888">
    <property type="entry name" value="2Fe-2S-bd"/>
</dbReference>
<dbReference type="AlphaFoldDB" id="A0A8B2NJL9"/>
<dbReference type="GO" id="GO:0051537">
    <property type="term" value="F:2 iron, 2 sulfur cluster binding"/>
    <property type="evidence" value="ECO:0007669"/>
    <property type="project" value="UniProtKB-KW"/>
</dbReference>
<dbReference type="PROSITE" id="PS51085">
    <property type="entry name" value="2FE2S_FER_2"/>
    <property type="match status" value="1"/>
</dbReference>
<evidence type="ECO:0000313" key="8">
    <source>
        <dbReference type="Proteomes" id="UP000249590"/>
    </source>
</evidence>
<dbReference type="EMBL" id="QHHQ01000004">
    <property type="protein sequence ID" value="RAH99824.1"/>
    <property type="molecule type" value="Genomic_DNA"/>
</dbReference>
<organism evidence="7 8">
    <name type="scientific">Acuticoccus sediminis</name>
    <dbReference type="NCBI Taxonomy" id="2184697"/>
    <lineage>
        <taxon>Bacteria</taxon>
        <taxon>Pseudomonadati</taxon>
        <taxon>Pseudomonadota</taxon>
        <taxon>Alphaproteobacteria</taxon>
        <taxon>Hyphomicrobiales</taxon>
        <taxon>Amorphaceae</taxon>
        <taxon>Acuticoccus</taxon>
    </lineage>
</organism>
<keyword evidence="2" id="KW-0479">Metal-binding</keyword>
<dbReference type="GO" id="GO:0016491">
    <property type="term" value="F:oxidoreductase activity"/>
    <property type="evidence" value="ECO:0007669"/>
    <property type="project" value="UniProtKB-KW"/>
</dbReference>
<keyword evidence="5" id="KW-0411">Iron-sulfur</keyword>
<keyword evidence="8" id="KW-1185">Reference proteome</keyword>
<dbReference type="PANTHER" id="PTHR44379">
    <property type="entry name" value="OXIDOREDUCTASE WITH IRON-SULFUR SUBUNIT"/>
    <property type="match status" value="1"/>
</dbReference>
<dbReference type="Pfam" id="PF00111">
    <property type="entry name" value="Fer2"/>
    <property type="match status" value="1"/>
</dbReference>
<dbReference type="RefSeq" id="WP_111348123.1">
    <property type="nucleotide sequence ID" value="NZ_QHHQ01000004.1"/>
</dbReference>
<name>A0A8B2NJL9_9HYPH</name>
<evidence type="ECO:0000259" key="6">
    <source>
        <dbReference type="PROSITE" id="PS51085"/>
    </source>
</evidence>
<dbReference type="OrthoDB" id="9792018at2"/>
<gene>
    <name evidence="7" type="ORF">DLJ53_18890</name>
</gene>
<dbReference type="PROSITE" id="PS00197">
    <property type="entry name" value="2FE2S_FER_1"/>
    <property type="match status" value="1"/>
</dbReference>
<keyword evidence="1" id="KW-0001">2Fe-2S</keyword>
<keyword evidence="3" id="KW-0560">Oxidoreductase</keyword>
<dbReference type="Proteomes" id="UP000249590">
    <property type="component" value="Unassembled WGS sequence"/>
</dbReference>
<dbReference type="SUPFAM" id="SSF54292">
    <property type="entry name" value="2Fe-2S ferredoxin-like"/>
    <property type="match status" value="1"/>
</dbReference>
<protein>
    <recommendedName>
        <fullName evidence="6">2Fe-2S ferredoxin-type domain-containing protein</fullName>
    </recommendedName>
</protein>
<dbReference type="InterPro" id="IPR036884">
    <property type="entry name" value="2Fe-2S-bd_dom_sf"/>
</dbReference>
<keyword evidence="4" id="KW-0408">Iron</keyword>
<sequence length="161" mass="17146">MTQKMQMSLEVNGEPHTLIVEPRATLADALREELGLTGTRTGCEEGVCGACTVLVDGEPVRACLQFAVQAHGREVTTVEGLRGGEMMAALKDALAENFAVQCGFCTAGFLMLAAGAFARDPDMDERAMTELVSANLCRCTGYQPIVKAMMEAQAAMRVPAE</sequence>
<evidence type="ECO:0000256" key="4">
    <source>
        <dbReference type="ARBA" id="ARBA00023004"/>
    </source>
</evidence>
<dbReference type="SUPFAM" id="SSF47741">
    <property type="entry name" value="CO dehydrogenase ISP C-domain like"/>
    <property type="match status" value="1"/>
</dbReference>
<evidence type="ECO:0000313" key="7">
    <source>
        <dbReference type="EMBL" id="RAH99824.1"/>
    </source>
</evidence>
<feature type="domain" description="2Fe-2S ferredoxin-type" evidence="6">
    <location>
        <begin position="5"/>
        <end position="81"/>
    </location>
</feature>
<evidence type="ECO:0000256" key="2">
    <source>
        <dbReference type="ARBA" id="ARBA00022723"/>
    </source>
</evidence>
<dbReference type="InterPro" id="IPR001041">
    <property type="entry name" value="2Fe-2S_ferredoxin-type"/>
</dbReference>
<accession>A0A8B2NJL9</accession>
<dbReference type="InterPro" id="IPR036010">
    <property type="entry name" value="2Fe-2S_ferredoxin-like_sf"/>
</dbReference>
<evidence type="ECO:0000256" key="1">
    <source>
        <dbReference type="ARBA" id="ARBA00022714"/>
    </source>
</evidence>
<dbReference type="Gene3D" id="3.10.20.30">
    <property type="match status" value="1"/>
</dbReference>
<dbReference type="Pfam" id="PF01799">
    <property type="entry name" value="Fer2_2"/>
    <property type="match status" value="1"/>
</dbReference>
<dbReference type="GO" id="GO:0046872">
    <property type="term" value="F:metal ion binding"/>
    <property type="evidence" value="ECO:0007669"/>
    <property type="project" value="UniProtKB-KW"/>
</dbReference>
<proteinExistence type="predicted"/>
<evidence type="ECO:0000256" key="5">
    <source>
        <dbReference type="ARBA" id="ARBA00023014"/>
    </source>
</evidence>
<dbReference type="Gene3D" id="1.10.150.120">
    <property type="entry name" value="[2Fe-2S]-binding domain"/>
    <property type="match status" value="1"/>
</dbReference>